<evidence type="ECO:0000313" key="2">
    <source>
        <dbReference type="Proteomes" id="UP000031112"/>
    </source>
</evidence>
<sequence>MLAFDAGGRPTPGSGCRLGLGRGLLGLCNGQACTPASYKMSSAAAGTAAPARARAWNEVFCVKRMCARVLFLCSTSYQEQGLQQQLFCSYRRTCCGLLLLGRRPCCLCPPSAHLPCLMVPPSDAMPPTRLRS</sequence>
<gene>
    <name evidence="1" type="ORF">TENDBA_0129</name>
</gene>
<evidence type="ECO:0000313" key="1">
    <source>
        <dbReference type="EMBL" id="AJB40152.1"/>
    </source>
</evidence>
<dbReference type="EMBL" id="CP007548">
    <property type="protein sequence ID" value="AJB40152.1"/>
    <property type="molecule type" value="Genomic_DNA"/>
</dbReference>
<organism evidence="1 2">
    <name type="scientific">Treponema pallidum subsp. endemicum str. Bosnia A</name>
    <dbReference type="NCBI Taxonomy" id="1155776"/>
    <lineage>
        <taxon>Bacteria</taxon>
        <taxon>Pseudomonadati</taxon>
        <taxon>Spirochaetota</taxon>
        <taxon>Spirochaetia</taxon>
        <taxon>Spirochaetales</taxon>
        <taxon>Treponemataceae</taxon>
        <taxon>Treponema</taxon>
    </lineage>
</organism>
<accession>A0AAU8RL50</accession>
<name>A0AAU8RL50_TREPL</name>
<protein>
    <submittedName>
        <fullName evidence="1">Uncharacterized protein</fullName>
    </submittedName>
</protein>
<reference evidence="1 2" key="1">
    <citation type="journal article" date="2014" name="PLoS Negl. Trop. Dis.">
        <title>Whole Genome Sequence of the Treponema pallidum subsp. endemicum Strain Bosnia A: The Genome Is Related to Yaws Treponemes but Contains Few Loci Similar to Syphilis Treponemes.</title>
        <authorList>
            <person name="Staudova B."/>
            <person name="Strouhal M."/>
            <person name="Zobanikova M."/>
            <person name="Cejkova D."/>
            <person name="Fulton L.L."/>
            <person name="Chen L."/>
            <person name="Giacani L."/>
            <person name="Centurion-Lara A."/>
            <person name="Bruisten S.M."/>
            <person name="Sodergren E."/>
            <person name="Weinstock G.M."/>
            <person name="Smajs D."/>
        </authorList>
    </citation>
    <scope>NUCLEOTIDE SEQUENCE [LARGE SCALE GENOMIC DNA]</scope>
    <source>
        <strain evidence="1 2">Bosnia A</strain>
    </source>
</reference>
<dbReference type="Proteomes" id="UP000031112">
    <property type="component" value="Chromosome"/>
</dbReference>
<proteinExistence type="predicted"/>
<dbReference type="AlphaFoldDB" id="A0AAU8RL50"/>